<protein>
    <submittedName>
        <fullName evidence="1">Uncharacterized protein</fullName>
    </submittedName>
</protein>
<dbReference type="EMBL" id="KN846952">
    <property type="protein sequence ID" value="KIV82350.1"/>
    <property type="molecule type" value="Genomic_DNA"/>
</dbReference>
<reference evidence="1 2" key="1">
    <citation type="submission" date="2015-01" db="EMBL/GenBank/DDBJ databases">
        <title>The Genome Sequence of Exophiala sideris CBS121828.</title>
        <authorList>
            <consortium name="The Broad Institute Genomics Platform"/>
            <person name="Cuomo C."/>
            <person name="de Hoog S."/>
            <person name="Gorbushina A."/>
            <person name="Stielow B."/>
            <person name="Teixiera M."/>
            <person name="Abouelleil A."/>
            <person name="Chapman S.B."/>
            <person name="Priest M."/>
            <person name="Young S.K."/>
            <person name="Wortman J."/>
            <person name="Nusbaum C."/>
            <person name="Birren B."/>
        </authorList>
    </citation>
    <scope>NUCLEOTIDE SEQUENCE [LARGE SCALE GENOMIC DNA]</scope>
    <source>
        <strain evidence="1 2">CBS 121828</strain>
    </source>
</reference>
<dbReference type="AlphaFoldDB" id="A0A0D1W0U0"/>
<name>A0A0D1W0U0_9EURO</name>
<proteinExistence type="predicted"/>
<organism evidence="1 2">
    <name type="scientific">Exophiala sideris</name>
    <dbReference type="NCBI Taxonomy" id="1016849"/>
    <lineage>
        <taxon>Eukaryota</taxon>
        <taxon>Fungi</taxon>
        <taxon>Dikarya</taxon>
        <taxon>Ascomycota</taxon>
        <taxon>Pezizomycotina</taxon>
        <taxon>Eurotiomycetes</taxon>
        <taxon>Chaetothyriomycetidae</taxon>
        <taxon>Chaetothyriales</taxon>
        <taxon>Herpotrichiellaceae</taxon>
        <taxon>Exophiala</taxon>
    </lineage>
</organism>
<sequence length="399" mass="46107">MAPIEVTIRLDDPIMEVKLSIHAFRFLLGEHFEPDTESHTFLHTPQLSFTFDLTFFLVNYCFSTDGTMPARYCWSCDKWFQRSPPVKKCPSCRGVTEAQDRLSLAHIEPGRHVPRSIDQKTSVPPYCLRHHTFGHWEGEGCTQPGAKTIFVVPSLKLHWKIPDEVVANLTSRPIPITKLEAMAHLQKLNEWTSMAYSIVVARDDILRKIRAVLAQKPDDALIKAWHDVMAQTAYGTRIFLCELLSLLHHARNRLLEFPTSDEMAVRRKWRHIAYSHFAVADYLERTPERGSKRINRDEFNTFLRRLDAFADHHLANRDLMVADVEVTAKKSMDAAASFAVKELFQFSVHAMPRALPPILRPAKGVHILVWPDMNHLQRQVQLVMQSVKYTSWRSHRIFL</sequence>
<evidence type="ECO:0000313" key="2">
    <source>
        <dbReference type="Proteomes" id="UP000053599"/>
    </source>
</evidence>
<accession>A0A0D1W0U0</accession>
<dbReference type="Proteomes" id="UP000053599">
    <property type="component" value="Unassembled WGS sequence"/>
</dbReference>
<gene>
    <name evidence="1" type="ORF">PV11_04470</name>
</gene>
<evidence type="ECO:0000313" key="1">
    <source>
        <dbReference type="EMBL" id="KIV82350.1"/>
    </source>
</evidence>